<name>B4IJP5_DROSE</name>
<feature type="compositionally biased region" description="Basic residues" evidence="1">
    <location>
        <begin position="13"/>
        <end position="38"/>
    </location>
</feature>
<organism evidence="3">
    <name type="scientific">Drosophila sechellia</name>
    <name type="common">Fruit fly</name>
    <dbReference type="NCBI Taxonomy" id="7238"/>
    <lineage>
        <taxon>Eukaryota</taxon>
        <taxon>Metazoa</taxon>
        <taxon>Ecdysozoa</taxon>
        <taxon>Arthropoda</taxon>
        <taxon>Hexapoda</taxon>
        <taxon>Insecta</taxon>
        <taxon>Pterygota</taxon>
        <taxon>Neoptera</taxon>
        <taxon>Endopterygota</taxon>
        <taxon>Diptera</taxon>
        <taxon>Brachycera</taxon>
        <taxon>Muscomorpha</taxon>
        <taxon>Ephydroidea</taxon>
        <taxon>Drosophilidae</taxon>
        <taxon>Drosophila</taxon>
        <taxon>Sophophora</taxon>
    </lineage>
</organism>
<evidence type="ECO:0000256" key="1">
    <source>
        <dbReference type="SAM" id="MobiDB-lite"/>
    </source>
</evidence>
<reference evidence="2 3" key="1">
    <citation type="journal article" date="2007" name="Nature">
        <title>Evolution of genes and genomes on the Drosophila phylogeny.</title>
        <authorList>
            <consortium name="Drosophila 12 Genomes Consortium"/>
            <person name="Clark A.G."/>
            <person name="Eisen M.B."/>
            <person name="Smith D.R."/>
            <person name="Bergman C.M."/>
            <person name="Oliver B."/>
            <person name="Markow T.A."/>
            <person name="Kaufman T.C."/>
            <person name="Kellis M."/>
            <person name="Gelbart W."/>
            <person name="Iyer V.N."/>
            <person name="Pollard D.A."/>
            <person name="Sackton T.B."/>
            <person name="Larracuente A.M."/>
            <person name="Singh N.D."/>
            <person name="Abad J.P."/>
            <person name="Abt D.N."/>
            <person name="Adryan B."/>
            <person name="Aguade M."/>
            <person name="Akashi H."/>
            <person name="Anderson W.W."/>
            <person name="Aquadro C.F."/>
            <person name="Ardell D.H."/>
            <person name="Arguello R."/>
            <person name="Artieri C.G."/>
            <person name="Barbash D.A."/>
            <person name="Barker D."/>
            <person name="Barsanti P."/>
            <person name="Batterham P."/>
            <person name="Batzoglou S."/>
            <person name="Begun D."/>
            <person name="Bhutkar A."/>
            <person name="Blanco E."/>
            <person name="Bosak S.A."/>
            <person name="Bradley R.K."/>
            <person name="Brand A.D."/>
            <person name="Brent M.R."/>
            <person name="Brooks A.N."/>
            <person name="Brown R.H."/>
            <person name="Butlin R.K."/>
            <person name="Caggese C."/>
            <person name="Calvi B.R."/>
            <person name="Bernardo de Carvalho A."/>
            <person name="Caspi A."/>
            <person name="Castrezana S."/>
            <person name="Celniker S.E."/>
            <person name="Chang J.L."/>
            <person name="Chapple C."/>
            <person name="Chatterji S."/>
            <person name="Chinwalla A."/>
            <person name="Civetta A."/>
            <person name="Clifton S.W."/>
            <person name="Comeron J.M."/>
            <person name="Costello J.C."/>
            <person name="Coyne J.A."/>
            <person name="Daub J."/>
            <person name="David R.G."/>
            <person name="Delcher A.L."/>
            <person name="Delehaunty K."/>
            <person name="Do C.B."/>
            <person name="Ebling H."/>
            <person name="Edwards K."/>
            <person name="Eickbush T."/>
            <person name="Evans J.D."/>
            <person name="Filipski A."/>
            <person name="Findeiss S."/>
            <person name="Freyhult E."/>
            <person name="Fulton L."/>
            <person name="Fulton R."/>
            <person name="Garcia A.C."/>
            <person name="Gardiner A."/>
            <person name="Garfield D.A."/>
            <person name="Garvin B.E."/>
            <person name="Gibson G."/>
            <person name="Gilbert D."/>
            <person name="Gnerre S."/>
            <person name="Godfrey J."/>
            <person name="Good R."/>
            <person name="Gotea V."/>
            <person name="Gravely B."/>
            <person name="Greenberg A.J."/>
            <person name="Griffiths-Jones S."/>
            <person name="Gross S."/>
            <person name="Guigo R."/>
            <person name="Gustafson E.A."/>
            <person name="Haerty W."/>
            <person name="Hahn M.W."/>
            <person name="Halligan D.L."/>
            <person name="Halpern A.L."/>
            <person name="Halter G.M."/>
            <person name="Han M.V."/>
            <person name="Heger A."/>
            <person name="Hillier L."/>
            <person name="Hinrichs A.S."/>
            <person name="Holmes I."/>
            <person name="Hoskins R.A."/>
            <person name="Hubisz M.J."/>
            <person name="Hultmark D."/>
            <person name="Huntley M.A."/>
            <person name="Jaffe D.B."/>
            <person name="Jagadeeshan S."/>
            <person name="Jeck W.R."/>
            <person name="Johnson J."/>
            <person name="Jones C.D."/>
            <person name="Jordan W.C."/>
            <person name="Karpen G.H."/>
            <person name="Kataoka E."/>
            <person name="Keightley P.D."/>
            <person name="Kheradpour P."/>
            <person name="Kirkness E.F."/>
            <person name="Koerich L.B."/>
            <person name="Kristiansen K."/>
            <person name="Kudrna D."/>
            <person name="Kulathinal R.J."/>
            <person name="Kumar S."/>
            <person name="Kwok R."/>
            <person name="Lander E."/>
            <person name="Langley C.H."/>
            <person name="Lapoint R."/>
            <person name="Lazzaro B.P."/>
            <person name="Lee S.J."/>
            <person name="Levesque L."/>
            <person name="Li R."/>
            <person name="Lin C.F."/>
            <person name="Lin M.F."/>
            <person name="Lindblad-Toh K."/>
            <person name="Llopart A."/>
            <person name="Long M."/>
            <person name="Low L."/>
            <person name="Lozovsky E."/>
            <person name="Lu J."/>
            <person name="Luo M."/>
            <person name="Machado C.A."/>
            <person name="Makalowski W."/>
            <person name="Marzo M."/>
            <person name="Matsuda M."/>
            <person name="Matzkin L."/>
            <person name="McAllister B."/>
            <person name="McBride C.S."/>
            <person name="McKernan B."/>
            <person name="McKernan K."/>
            <person name="Mendez-Lago M."/>
            <person name="Minx P."/>
            <person name="Mollenhauer M.U."/>
            <person name="Montooth K."/>
            <person name="Mount S.M."/>
            <person name="Mu X."/>
            <person name="Myers E."/>
            <person name="Negre B."/>
            <person name="Newfeld S."/>
            <person name="Nielsen R."/>
            <person name="Noor M.A."/>
            <person name="O'Grady P."/>
            <person name="Pachter L."/>
            <person name="Papaceit M."/>
            <person name="Parisi M.J."/>
            <person name="Parisi M."/>
            <person name="Parts L."/>
            <person name="Pedersen J.S."/>
            <person name="Pesole G."/>
            <person name="Phillippy A.M."/>
            <person name="Ponting C.P."/>
            <person name="Pop M."/>
            <person name="Porcelli D."/>
            <person name="Powell J.R."/>
            <person name="Prohaska S."/>
            <person name="Pruitt K."/>
            <person name="Puig M."/>
            <person name="Quesneville H."/>
            <person name="Ram K.R."/>
            <person name="Rand D."/>
            <person name="Rasmussen M.D."/>
            <person name="Reed L.K."/>
            <person name="Reenan R."/>
            <person name="Reily A."/>
            <person name="Remington K.A."/>
            <person name="Rieger T.T."/>
            <person name="Ritchie M.G."/>
            <person name="Robin C."/>
            <person name="Rogers Y.H."/>
            <person name="Rohde C."/>
            <person name="Rozas J."/>
            <person name="Rubenfield M.J."/>
            <person name="Ruiz A."/>
            <person name="Russo S."/>
            <person name="Salzberg S.L."/>
            <person name="Sanchez-Gracia A."/>
            <person name="Saranga D.J."/>
            <person name="Sato H."/>
            <person name="Schaeffer S.W."/>
            <person name="Schatz M.C."/>
            <person name="Schlenke T."/>
            <person name="Schwartz R."/>
            <person name="Segarra C."/>
            <person name="Singh R.S."/>
            <person name="Sirot L."/>
            <person name="Sirota M."/>
            <person name="Sisneros N.B."/>
            <person name="Smith C.D."/>
            <person name="Smith T.F."/>
            <person name="Spieth J."/>
            <person name="Stage D.E."/>
            <person name="Stark A."/>
            <person name="Stephan W."/>
            <person name="Strausberg R.L."/>
            <person name="Strempel S."/>
            <person name="Sturgill D."/>
            <person name="Sutton G."/>
            <person name="Sutton G.G."/>
            <person name="Tao W."/>
            <person name="Teichmann S."/>
            <person name="Tobari Y.N."/>
            <person name="Tomimura Y."/>
            <person name="Tsolas J.M."/>
            <person name="Valente V.L."/>
            <person name="Venter E."/>
            <person name="Venter J.C."/>
            <person name="Vicario S."/>
            <person name="Vieira F.G."/>
            <person name="Vilella A.J."/>
            <person name="Villasante A."/>
            <person name="Walenz B."/>
            <person name="Wang J."/>
            <person name="Wasserman M."/>
            <person name="Watts T."/>
            <person name="Wilson D."/>
            <person name="Wilson R.K."/>
            <person name="Wing R.A."/>
            <person name="Wolfner M.F."/>
            <person name="Wong A."/>
            <person name="Wong G.K."/>
            <person name="Wu C.I."/>
            <person name="Wu G."/>
            <person name="Yamamoto D."/>
            <person name="Yang H.P."/>
            <person name="Yang S.P."/>
            <person name="Yorke J.A."/>
            <person name="Yoshida K."/>
            <person name="Zdobnov E."/>
            <person name="Zhang P."/>
            <person name="Zhang Y."/>
            <person name="Zimin A.V."/>
            <person name="Baldwin J."/>
            <person name="Abdouelleil A."/>
            <person name="Abdulkadir J."/>
            <person name="Abebe A."/>
            <person name="Abera B."/>
            <person name="Abreu J."/>
            <person name="Acer S.C."/>
            <person name="Aftuck L."/>
            <person name="Alexander A."/>
            <person name="An P."/>
            <person name="Anderson E."/>
            <person name="Anderson S."/>
            <person name="Arachi H."/>
            <person name="Azer M."/>
            <person name="Bachantsang P."/>
            <person name="Barry A."/>
            <person name="Bayul T."/>
            <person name="Berlin A."/>
            <person name="Bessette D."/>
            <person name="Bloom T."/>
            <person name="Blye J."/>
            <person name="Boguslavskiy L."/>
            <person name="Bonnet C."/>
            <person name="Boukhgalter B."/>
            <person name="Bourzgui I."/>
            <person name="Brown A."/>
            <person name="Cahill P."/>
            <person name="Channer S."/>
            <person name="Cheshatsang Y."/>
            <person name="Chuda L."/>
            <person name="Citroen M."/>
            <person name="Collymore A."/>
            <person name="Cooke P."/>
            <person name="Costello M."/>
            <person name="D'Aco K."/>
            <person name="Daza R."/>
            <person name="De Haan G."/>
            <person name="DeGray S."/>
            <person name="DeMaso C."/>
            <person name="Dhargay N."/>
            <person name="Dooley K."/>
            <person name="Dooley E."/>
            <person name="Doricent M."/>
            <person name="Dorje P."/>
            <person name="Dorjee K."/>
            <person name="Dupes A."/>
            <person name="Elong R."/>
            <person name="Falk J."/>
            <person name="Farina A."/>
            <person name="Faro S."/>
            <person name="Ferguson D."/>
            <person name="Fisher S."/>
            <person name="Foley C.D."/>
            <person name="Franke A."/>
            <person name="Friedrich D."/>
            <person name="Gadbois L."/>
            <person name="Gearin G."/>
            <person name="Gearin C.R."/>
            <person name="Giannoukos G."/>
            <person name="Goode T."/>
            <person name="Graham J."/>
            <person name="Grandbois E."/>
            <person name="Grewal S."/>
            <person name="Gyaltsen K."/>
            <person name="Hafez N."/>
            <person name="Hagos B."/>
            <person name="Hall J."/>
            <person name="Henson C."/>
            <person name="Hollinger A."/>
            <person name="Honan T."/>
            <person name="Huard M.D."/>
            <person name="Hughes L."/>
            <person name="Hurhula B."/>
            <person name="Husby M.E."/>
            <person name="Kamat A."/>
            <person name="Kanga B."/>
            <person name="Kashin S."/>
            <person name="Khazanovich D."/>
            <person name="Kisner P."/>
            <person name="Lance K."/>
            <person name="Lara M."/>
            <person name="Lee W."/>
            <person name="Lennon N."/>
            <person name="Letendre F."/>
            <person name="LeVine R."/>
            <person name="Lipovsky A."/>
            <person name="Liu X."/>
            <person name="Liu J."/>
            <person name="Liu S."/>
            <person name="Lokyitsang T."/>
            <person name="Lokyitsang Y."/>
            <person name="Lubonja R."/>
            <person name="Lui A."/>
            <person name="MacDonald P."/>
            <person name="Magnisalis V."/>
            <person name="Maru K."/>
            <person name="Matthews C."/>
            <person name="McCusker W."/>
            <person name="McDonough S."/>
            <person name="Mehta T."/>
            <person name="Meldrim J."/>
            <person name="Meneus L."/>
            <person name="Mihai O."/>
            <person name="Mihalev A."/>
            <person name="Mihova T."/>
            <person name="Mittelman R."/>
            <person name="Mlenga V."/>
            <person name="Montmayeur A."/>
            <person name="Mulrain L."/>
            <person name="Navidi A."/>
            <person name="Naylor J."/>
            <person name="Negash T."/>
            <person name="Nguyen T."/>
            <person name="Nguyen N."/>
            <person name="Nicol R."/>
            <person name="Norbu C."/>
            <person name="Norbu N."/>
            <person name="Novod N."/>
            <person name="O'Neill B."/>
            <person name="Osman S."/>
            <person name="Markiewicz E."/>
            <person name="Oyono O.L."/>
            <person name="Patti C."/>
            <person name="Phunkhang P."/>
            <person name="Pierre F."/>
            <person name="Priest M."/>
            <person name="Raghuraman S."/>
            <person name="Rege F."/>
            <person name="Reyes R."/>
            <person name="Rise C."/>
            <person name="Rogov P."/>
            <person name="Ross K."/>
            <person name="Ryan E."/>
            <person name="Settipalli S."/>
            <person name="Shea T."/>
            <person name="Sherpa N."/>
            <person name="Shi L."/>
            <person name="Shih D."/>
            <person name="Sparrow T."/>
            <person name="Spaulding J."/>
            <person name="Stalker J."/>
            <person name="Stange-Thomann N."/>
            <person name="Stavropoulos S."/>
            <person name="Stone C."/>
            <person name="Strader C."/>
            <person name="Tesfaye S."/>
            <person name="Thomson T."/>
            <person name="Thoulutsang Y."/>
            <person name="Thoulutsang D."/>
            <person name="Topham K."/>
            <person name="Topping I."/>
            <person name="Tsamla T."/>
            <person name="Vassiliev H."/>
            <person name="Vo A."/>
            <person name="Wangchuk T."/>
            <person name="Wangdi T."/>
            <person name="Weiand M."/>
            <person name="Wilkinson J."/>
            <person name="Wilson A."/>
            <person name="Yadav S."/>
            <person name="Young G."/>
            <person name="Yu Q."/>
            <person name="Zembek L."/>
            <person name="Zhong D."/>
            <person name="Zimmer A."/>
            <person name="Zwirko Z."/>
            <person name="Jaffe D.B."/>
            <person name="Alvarez P."/>
            <person name="Brockman W."/>
            <person name="Butler J."/>
            <person name="Chin C."/>
            <person name="Gnerre S."/>
            <person name="Grabherr M."/>
            <person name="Kleber M."/>
            <person name="Mauceli E."/>
            <person name="MacCallum I."/>
        </authorList>
    </citation>
    <scope>NUCLEOTIDE SEQUENCE [LARGE SCALE GENOMIC DNA]</scope>
    <source>
        <strain evidence="3">Rob3c / Tucson 14021-0248.25</strain>
    </source>
</reference>
<proteinExistence type="predicted"/>
<evidence type="ECO:0000313" key="3">
    <source>
        <dbReference type="Proteomes" id="UP000001292"/>
    </source>
</evidence>
<dbReference type="EMBL" id="CH480849">
    <property type="protein sequence ID" value="EDW51253.1"/>
    <property type="molecule type" value="Genomic_DNA"/>
</dbReference>
<protein>
    <submittedName>
        <fullName evidence="2">GM13687</fullName>
    </submittedName>
</protein>
<keyword evidence="3" id="KW-1185">Reference proteome</keyword>
<dbReference type="AlphaFoldDB" id="B4IJP5"/>
<dbReference type="Proteomes" id="UP000001292">
    <property type="component" value="Unassembled WGS sequence"/>
</dbReference>
<accession>B4IJP5</accession>
<gene>
    <name evidence="2" type="primary">Dsec\GM13687</name>
    <name evidence="2" type="ORF">Dsec_GM13687</name>
</gene>
<feature type="region of interest" description="Disordered" evidence="1">
    <location>
        <begin position="1"/>
        <end position="46"/>
    </location>
</feature>
<dbReference type="HOGENOM" id="CLU_2402010_0_0_1"/>
<evidence type="ECO:0000313" key="2">
    <source>
        <dbReference type="EMBL" id="EDW51253.1"/>
    </source>
</evidence>
<sequence length="93" mass="11140">MLLPGANQQHLNLKLKHHKHPKHHRLQKHQQHQRKKLRWGPNLNGNRMVMEPEIRKVLEWRVPGSGASPKFSAQKRDCTFHLERKYTERNRGC</sequence>